<comment type="similarity">
    <text evidence="13">Belongs to the adenylyl cyclase class-4/guanylyl cyclase family.</text>
</comment>
<dbReference type="FunFam" id="3.30.70.1230:FF:000004">
    <property type="entry name" value="Guanylate cyclase"/>
    <property type="match status" value="1"/>
</dbReference>
<dbReference type="Gene3D" id="3.30.70.1230">
    <property type="entry name" value="Nucleotide cyclase"/>
    <property type="match status" value="1"/>
</dbReference>
<gene>
    <name evidence="20" type="primary">LOC111138386</name>
</gene>
<evidence type="ECO:0000256" key="5">
    <source>
        <dbReference type="ARBA" id="ARBA00022741"/>
    </source>
</evidence>
<keyword evidence="3 15" id="KW-0812">Transmembrane</keyword>
<keyword evidence="19" id="KW-1185">Reference proteome</keyword>
<reference evidence="20" key="1">
    <citation type="submission" date="2025-08" db="UniProtKB">
        <authorList>
            <consortium name="RefSeq"/>
        </authorList>
    </citation>
    <scope>IDENTIFICATION</scope>
    <source>
        <tissue evidence="20">Whole sample</tissue>
    </source>
</reference>
<dbReference type="PRINTS" id="PR00255">
    <property type="entry name" value="NATPEPTIDER"/>
</dbReference>
<dbReference type="SUPFAM" id="SSF55073">
    <property type="entry name" value="Nucleotide cyclase"/>
    <property type="match status" value="1"/>
</dbReference>
<comment type="subcellular location">
    <subcellularLocation>
        <location evidence="1">Membrane</location>
        <topology evidence="1">Single-pass type I membrane protein</topology>
    </subcellularLocation>
</comment>
<evidence type="ECO:0000313" key="19">
    <source>
        <dbReference type="Proteomes" id="UP000694844"/>
    </source>
</evidence>
<keyword evidence="9" id="KW-0675">Receptor</keyword>
<dbReference type="PROSITE" id="PS50011">
    <property type="entry name" value="PROTEIN_KINASE_DOM"/>
    <property type="match status" value="1"/>
</dbReference>
<evidence type="ECO:0000256" key="2">
    <source>
        <dbReference type="ARBA" id="ARBA00012202"/>
    </source>
</evidence>
<keyword evidence="10" id="KW-0325">Glycoprotein</keyword>
<evidence type="ECO:0000256" key="15">
    <source>
        <dbReference type="SAM" id="Phobius"/>
    </source>
</evidence>
<dbReference type="SMART" id="SM00220">
    <property type="entry name" value="S_TKc"/>
    <property type="match status" value="1"/>
</dbReference>
<dbReference type="EC" id="4.6.1.2" evidence="2 14"/>
<dbReference type="PANTHER" id="PTHR11920:SF335">
    <property type="entry name" value="GUANYLATE CYCLASE"/>
    <property type="match status" value="1"/>
</dbReference>
<evidence type="ECO:0000256" key="11">
    <source>
        <dbReference type="ARBA" id="ARBA00023239"/>
    </source>
</evidence>
<evidence type="ECO:0000313" key="20">
    <source>
        <dbReference type="RefSeq" id="XP_022346027.1"/>
    </source>
</evidence>
<evidence type="ECO:0000259" key="17">
    <source>
        <dbReference type="PROSITE" id="PS50011"/>
    </source>
</evidence>
<dbReference type="RefSeq" id="XP_022346027.1">
    <property type="nucleotide sequence ID" value="XM_022490319.1"/>
</dbReference>
<feature type="transmembrane region" description="Helical" evidence="15">
    <location>
        <begin position="466"/>
        <end position="490"/>
    </location>
</feature>
<evidence type="ECO:0000256" key="14">
    <source>
        <dbReference type="RuleBase" id="RU003431"/>
    </source>
</evidence>
<evidence type="ECO:0000256" key="8">
    <source>
        <dbReference type="ARBA" id="ARBA00023136"/>
    </source>
</evidence>
<evidence type="ECO:0000256" key="12">
    <source>
        <dbReference type="ARBA" id="ARBA00023293"/>
    </source>
</evidence>
<dbReference type="Pfam" id="PF07714">
    <property type="entry name" value="PK_Tyr_Ser-Thr"/>
    <property type="match status" value="1"/>
</dbReference>
<dbReference type="InterPro" id="IPR011009">
    <property type="entry name" value="Kinase-like_dom_sf"/>
</dbReference>
<dbReference type="InterPro" id="IPR050401">
    <property type="entry name" value="Cyclic_nucleotide_synthase"/>
</dbReference>
<dbReference type="GeneID" id="111138386"/>
<dbReference type="GO" id="GO:0007168">
    <property type="term" value="P:receptor guanylyl cyclase signaling pathway"/>
    <property type="evidence" value="ECO:0007669"/>
    <property type="project" value="TreeGrafter"/>
</dbReference>
<feature type="domain" description="Protein kinase" evidence="17">
    <location>
        <begin position="487"/>
        <end position="789"/>
    </location>
</feature>
<dbReference type="KEGG" id="cvn:111138386"/>
<dbReference type="Proteomes" id="UP000694844">
    <property type="component" value="Chromosome 5"/>
</dbReference>
<dbReference type="PROSITE" id="PS00452">
    <property type="entry name" value="GUANYLATE_CYCLASE_1"/>
    <property type="match status" value="1"/>
</dbReference>
<organism evidence="19 20">
    <name type="scientific">Crassostrea virginica</name>
    <name type="common">Eastern oyster</name>
    <dbReference type="NCBI Taxonomy" id="6565"/>
    <lineage>
        <taxon>Eukaryota</taxon>
        <taxon>Metazoa</taxon>
        <taxon>Spiralia</taxon>
        <taxon>Lophotrochozoa</taxon>
        <taxon>Mollusca</taxon>
        <taxon>Bivalvia</taxon>
        <taxon>Autobranchia</taxon>
        <taxon>Pteriomorphia</taxon>
        <taxon>Ostreida</taxon>
        <taxon>Ostreoidea</taxon>
        <taxon>Ostreidae</taxon>
        <taxon>Crassostrea</taxon>
    </lineage>
</organism>
<dbReference type="GO" id="GO:0005524">
    <property type="term" value="F:ATP binding"/>
    <property type="evidence" value="ECO:0007669"/>
    <property type="project" value="InterPro"/>
</dbReference>
<dbReference type="InterPro" id="IPR000719">
    <property type="entry name" value="Prot_kinase_dom"/>
</dbReference>
<dbReference type="InterPro" id="IPR029787">
    <property type="entry name" value="Nucleotide_cyclase"/>
</dbReference>
<evidence type="ECO:0000256" key="7">
    <source>
        <dbReference type="ARBA" id="ARBA00023134"/>
    </source>
</evidence>
<keyword evidence="7" id="KW-0342">GTP-binding</keyword>
<dbReference type="AlphaFoldDB" id="A0A8B8F1G6"/>
<feature type="signal peptide" evidence="16">
    <location>
        <begin position="1"/>
        <end position="26"/>
    </location>
</feature>
<dbReference type="CDD" id="cd06352">
    <property type="entry name" value="PBP1_NPR_GC-like"/>
    <property type="match status" value="1"/>
</dbReference>
<accession>A0A8B8F1G6</accession>
<dbReference type="GO" id="GO:0005525">
    <property type="term" value="F:GTP binding"/>
    <property type="evidence" value="ECO:0007669"/>
    <property type="project" value="UniProtKB-KW"/>
</dbReference>
<dbReference type="SUPFAM" id="SSF53822">
    <property type="entry name" value="Periplasmic binding protein-like I"/>
    <property type="match status" value="1"/>
</dbReference>
<dbReference type="GO" id="GO:0004383">
    <property type="term" value="F:guanylate cyclase activity"/>
    <property type="evidence" value="ECO:0007669"/>
    <property type="project" value="UniProtKB-EC"/>
</dbReference>
<dbReference type="Pfam" id="PF01094">
    <property type="entry name" value="ANF_receptor"/>
    <property type="match status" value="1"/>
</dbReference>
<dbReference type="Pfam" id="PF00211">
    <property type="entry name" value="Guanylate_cyc"/>
    <property type="match status" value="1"/>
</dbReference>
<evidence type="ECO:0000256" key="13">
    <source>
        <dbReference type="RuleBase" id="RU000405"/>
    </source>
</evidence>
<keyword evidence="8 15" id="KW-0472">Membrane</keyword>
<keyword evidence="6 15" id="KW-1133">Transmembrane helix</keyword>
<dbReference type="Gene3D" id="3.40.50.2300">
    <property type="match status" value="2"/>
</dbReference>
<evidence type="ECO:0000256" key="3">
    <source>
        <dbReference type="ARBA" id="ARBA00022692"/>
    </source>
</evidence>
<dbReference type="SUPFAM" id="SSF56112">
    <property type="entry name" value="Protein kinase-like (PK-like)"/>
    <property type="match status" value="1"/>
</dbReference>
<protein>
    <recommendedName>
        <fullName evidence="2 14">Guanylate cyclase</fullName>
        <ecNumber evidence="2 14">4.6.1.2</ecNumber>
    </recommendedName>
</protein>
<evidence type="ECO:0000256" key="6">
    <source>
        <dbReference type="ARBA" id="ARBA00022989"/>
    </source>
</evidence>
<dbReference type="Gene3D" id="1.10.510.10">
    <property type="entry name" value="Transferase(Phosphotransferase) domain 1"/>
    <property type="match status" value="1"/>
</dbReference>
<dbReference type="GO" id="GO:0004016">
    <property type="term" value="F:adenylate cyclase activity"/>
    <property type="evidence" value="ECO:0007669"/>
    <property type="project" value="TreeGrafter"/>
</dbReference>
<sequence>MRRTIVHSHPVSLILRVTLLHMIVMGDNSVFNSNETRSRVLVLLPGRKGDFLFPFGKERTGAAVSIAVEDVERQGILPRGSISLDYVNTRCDGVYGLGITSDMLRSTNYSAIIGPQCSQVCSLVGRLASYHNIACFSGVCQDTEMLNKNVFKTLTRFLGTFDKVGLAVTGIMKSFSWYRIGIIAQEHMDKIWVYTRDAVVAMAATNGMNVAISKTFNGSENLFEMLKQVAMTSKIIVLAVRGESLRKLMIHANEMGLIQENYIFICVYYYPHKNTFGDISWKQNDAEDEKAKKAYESILFISYFTPNTIEYRNFTRRVKEKSQELFNYTYQTDEEVPYPASNLYEAMYMYAISVNMTSSEGNDSSNGRIIATRLWGNTFTSMTGNVSLNENGDRQQGYKIEQIETTPDFRLRTVGYFFTEDGLYRDDSYNRIRWPDGVGPPADRPPCGFLGEFCKNHLTQTEILEIVVGTLGGILVLVMFLSIIIPRFVVRRIKKKAIESVWRIKETDLVFTKKSGFSLSRISLRSEQVVVDRPLVSTAVYKGTTVVLKKYEVADSVYDVRELRQIRELDHLNIAKVVGFCVDTLQFVVVGEYCSKGSLMDILENEDINMNWDFRCCLFWDTIRGLEHLFNSSLRYHGNLKSSNCVIDGRFVLKLTDFGPRNWIEKKNKFERDMLWTSPERLRLKSLSSPGSYQQSDIYSLSIIMHELFERNGPFGVETLQIQPCDIIERVKSQRAVAFRPRFESNGCPGKLQALISKCWDEKPECRLLLKDLKKNIKITTDVKAENFFDNLLKRMEQYATNLEVLVEERTSKYLHEKKRAEDLLYRLLPQSIAHQIQSQGFVEPETFESVSILFTDIVQFTSFSAESTPMQIVQMLNDLYSSFDDIITSYDVYKVETIGDAYMCASGLPQRNTYHHTEIAKLAISIMNLVDRFKIRHRPQKRLEMRAGIHSGPCVAGVIGIKMPRYCLFGDTVNVASRMESTSEASKVQISSTTATLLLDSPDVRVNTRGEIFIKGKGTMLTFWLEWRQDRNNHGVLSEKSSLGSRRCSEVTKDSLPGSINQ</sequence>
<dbReference type="CDD" id="cd07302">
    <property type="entry name" value="CHD"/>
    <property type="match status" value="1"/>
</dbReference>
<evidence type="ECO:0000256" key="10">
    <source>
        <dbReference type="ARBA" id="ARBA00023180"/>
    </source>
</evidence>
<evidence type="ECO:0000256" key="4">
    <source>
        <dbReference type="ARBA" id="ARBA00022729"/>
    </source>
</evidence>
<keyword evidence="4 16" id="KW-0732">Signal</keyword>
<dbReference type="InterPro" id="IPR028082">
    <property type="entry name" value="Peripla_BP_I"/>
</dbReference>
<keyword evidence="11 13" id="KW-0456">Lyase</keyword>
<dbReference type="GO" id="GO:0005886">
    <property type="term" value="C:plasma membrane"/>
    <property type="evidence" value="ECO:0007669"/>
    <property type="project" value="TreeGrafter"/>
</dbReference>
<comment type="catalytic activity">
    <reaction evidence="14">
        <text>GTP = 3',5'-cyclic GMP + diphosphate</text>
        <dbReference type="Rhea" id="RHEA:13665"/>
        <dbReference type="ChEBI" id="CHEBI:33019"/>
        <dbReference type="ChEBI" id="CHEBI:37565"/>
        <dbReference type="ChEBI" id="CHEBI:57746"/>
        <dbReference type="EC" id="4.6.1.2"/>
    </reaction>
</comment>
<feature type="chain" id="PRO_5034768234" description="Guanylate cyclase" evidence="16">
    <location>
        <begin position="27"/>
        <end position="1063"/>
    </location>
</feature>
<dbReference type="PANTHER" id="PTHR11920">
    <property type="entry name" value="GUANYLYL CYCLASE"/>
    <property type="match status" value="1"/>
</dbReference>
<feature type="domain" description="Guanylate cyclase" evidence="18">
    <location>
        <begin position="852"/>
        <end position="981"/>
    </location>
</feature>
<dbReference type="InterPro" id="IPR001245">
    <property type="entry name" value="Ser-Thr/Tyr_kinase_cat_dom"/>
</dbReference>
<evidence type="ECO:0000259" key="18">
    <source>
        <dbReference type="PROSITE" id="PS50125"/>
    </source>
</evidence>
<dbReference type="SMART" id="SM00044">
    <property type="entry name" value="CYCc"/>
    <property type="match status" value="1"/>
</dbReference>
<name>A0A8B8F1G6_CRAVI</name>
<dbReference type="GO" id="GO:0001653">
    <property type="term" value="F:peptide receptor activity"/>
    <property type="evidence" value="ECO:0007669"/>
    <property type="project" value="TreeGrafter"/>
</dbReference>
<evidence type="ECO:0000256" key="16">
    <source>
        <dbReference type="SAM" id="SignalP"/>
    </source>
</evidence>
<dbReference type="PROSITE" id="PS50125">
    <property type="entry name" value="GUANYLATE_CYCLASE_2"/>
    <property type="match status" value="1"/>
</dbReference>
<dbReference type="InterPro" id="IPR001054">
    <property type="entry name" value="A/G_cyclase"/>
</dbReference>
<dbReference type="InterPro" id="IPR018297">
    <property type="entry name" value="A/G_cyclase_CS"/>
</dbReference>
<dbReference type="InterPro" id="IPR001170">
    <property type="entry name" value="ANPR/GUC"/>
</dbReference>
<evidence type="ECO:0000256" key="1">
    <source>
        <dbReference type="ARBA" id="ARBA00004479"/>
    </source>
</evidence>
<evidence type="ECO:0000256" key="9">
    <source>
        <dbReference type="ARBA" id="ARBA00023170"/>
    </source>
</evidence>
<dbReference type="InterPro" id="IPR001828">
    <property type="entry name" value="ANF_lig-bd_rcpt"/>
</dbReference>
<dbReference type="OrthoDB" id="1890790at2759"/>
<keyword evidence="5" id="KW-0547">Nucleotide-binding</keyword>
<keyword evidence="12 14" id="KW-0141">cGMP biosynthesis</keyword>
<dbReference type="GO" id="GO:0035556">
    <property type="term" value="P:intracellular signal transduction"/>
    <property type="evidence" value="ECO:0007669"/>
    <property type="project" value="InterPro"/>
</dbReference>
<dbReference type="GO" id="GO:0004672">
    <property type="term" value="F:protein kinase activity"/>
    <property type="evidence" value="ECO:0007669"/>
    <property type="project" value="InterPro"/>
</dbReference>
<proteinExistence type="inferred from homology"/>